<sequence length="346" mass="36765">MKWCAPKMNEGQRQLNYFCDECWLHFPWTNNPLGVRGYLLFFYCYFALVLLCALHLLLCVCAPSVRGADTTDRSRRVCVRWSLVCRSCLLLPLPSVCWCCGRAVCVCVPAAVDWSVCRAWCAAYGACLAAALSSCGVPSVCVCRTSRLPCCSPCPSLCRSAPHHRTTTLTMMKCRLLCALLVLALCCCPSVCVTTSEVKVSLRGNDAEIPQPKVQDNPNEGKNRNTDAVTLLSRNEASGAGPDQKENTGPLNGPDTPNAGGDGNKAGTAIKPSTTTTTTTTNAPTTTTTTTTKAPNTTTSTTTTTTTTTTRAPSRLREIDGSLSSSAWVCAPLLLAASALACAAVG</sequence>
<accession>A0A7J6YD51</accession>
<protein>
    <recommendedName>
        <fullName evidence="5">Mucin TcMUCII</fullName>
    </recommendedName>
</protein>
<comment type="caution">
    <text evidence="3">The sequence shown here is derived from an EMBL/GenBank/DDBJ whole genome shotgun (WGS) entry which is preliminary data.</text>
</comment>
<name>A0A7J6YD51_TRYCR</name>
<proteinExistence type="predicted"/>
<keyword evidence="2" id="KW-1133">Transmembrane helix</keyword>
<evidence type="ECO:0008006" key="5">
    <source>
        <dbReference type="Google" id="ProtNLM"/>
    </source>
</evidence>
<evidence type="ECO:0000256" key="2">
    <source>
        <dbReference type="SAM" id="Phobius"/>
    </source>
</evidence>
<evidence type="ECO:0000313" key="3">
    <source>
        <dbReference type="EMBL" id="KAF5224671.1"/>
    </source>
</evidence>
<gene>
    <name evidence="3" type="ORF">ECC02_002311</name>
</gene>
<dbReference type="Proteomes" id="UP000583944">
    <property type="component" value="Unassembled WGS sequence"/>
</dbReference>
<dbReference type="VEuPathDB" id="TriTrypDB:ECC02_002311"/>
<keyword evidence="2" id="KW-0472">Membrane</keyword>
<feature type="transmembrane region" description="Helical" evidence="2">
    <location>
        <begin position="174"/>
        <end position="196"/>
    </location>
</feature>
<keyword evidence="2" id="KW-0812">Transmembrane</keyword>
<evidence type="ECO:0000256" key="1">
    <source>
        <dbReference type="SAM" id="MobiDB-lite"/>
    </source>
</evidence>
<dbReference type="Pfam" id="PF01456">
    <property type="entry name" value="Mucin"/>
    <property type="match status" value="1"/>
</dbReference>
<organism evidence="3 4">
    <name type="scientific">Trypanosoma cruzi</name>
    <dbReference type="NCBI Taxonomy" id="5693"/>
    <lineage>
        <taxon>Eukaryota</taxon>
        <taxon>Discoba</taxon>
        <taxon>Euglenozoa</taxon>
        <taxon>Kinetoplastea</taxon>
        <taxon>Metakinetoplastina</taxon>
        <taxon>Trypanosomatida</taxon>
        <taxon>Trypanosomatidae</taxon>
        <taxon>Trypanosoma</taxon>
        <taxon>Schizotrypanum</taxon>
    </lineage>
</organism>
<reference evidence="3 4" key="1">
    <citation type="journal article" date="2019" name="Genome Biol. Evol.">
        <title>Nanopore Sequencing Significantly Improves Genome Assembly of the Protozoan Parasite Trypanosoma cruzi.</title>
        <authorList>
            <person name="Diaz-Viraque F."/>
            <person name="Pita S."/>
            <person name="Greif G."/>
            <person name="de Souza R.C.M."/>
            <person name="Iraola G."/>
            <person name="Robello C."/>
        </authorList>
    </citation>
    <scope>NUCLEOTIDE SEQUENCE [LARGE SCALE GENOMIC DNA]</scope>
    <source>
        <strain evidence="3 4">Berenice</strain>
    </source>
</reference>
<evidence type="ECO:0000313" key="4">
    <source>
        <dbReference type="Proteomes" id="UP000583944"/>
    </source>
</evidence>
<feature type="transmembrane region" description="Helical" evidence="2">
    <location>
        <begin position="40"/>
        <end position="65"/>
    </location>
</feature>
<feature type="compositionally biased region" description="Low complexity" evidence="1">
    <location>
        <begin position="271"/>
        <end position="310"/>
    </location>
</feature>
<dbReference type="EMBL" id="JABDHM010000011">
    <property type="protein sequence ID" value="KAF5224671.1"/>
    <property type="molecule type" value="Genomic_DNA"/>
</dbReference>
<dbReference type="AlphaFoldDB" id="A0A7J6YD51"/>
<feature type="region of interest" description="Disordered" evidence="1">
    <location>
        <begin position="236"/>
        <end position="312"/>
    </location>
</feature>
<dbReference type="InterPro" id="IPR000458">
    <property type="entry name" value="Tryp_mucin"/>
</dbReference>